<organism evidence="6 7">
    <name type="scientific">Dibothriocephalus latus</name>
    <name type="common">Fish tapeworm</name>
    <name type="synonym">Diphyllobothrium latum</name>
    <dbReference type="NCBI Taxonomy" id="60516"/>
    <lineage>
        <taxon>Eukaryota</taxon>
        <taxon>Metazoa</taxon>
        <taxon>Spiralia</taxon>
        <taxon>Lophotrochozoa</taxon>
        <taxon>Platyhelminthes</taxon>
        <taxon>Cestoda</taxon>
        <taxon>Eucestoda</taxon>
        <taxon>Diphyllobothriidea</taxon>
        <taxon>Diphyllobothriidae</taxon>
        <taxon>Dibothriocephalus</taxon>
    </lineage>
</organism>
<evidence type="ECO:0000256" key="2">
    <source>
        <dbReference type="ARBA" id="ARBA00022692"/>
    </source>
</evidence>
<dbReference type="OrthoDB" id="10034530at2759"/>
<keyword evidence="7" id="KW-1185">Reference proteome</keyword>
<comment type="subcellular location">
    <subcellularLocation>
        <location evidence="1">Membrane</location>
    </subcellularLocation>
</comment>
<feature type="transmembrane region" description="Helical" evidence="5">
    <location>
        <begin position="449"/>
        <end position="470"/>
    </location>
</feature>
<dbReference type="Gene3D" id="2.60.220.50">
    <property type="match status" value="1"/>
</dbReference>
<proteinExistence type="predicted"/>
<name>A0A3P7P4B6_DIBLA</name>
<reference evidence="6 7" key="1">
    <citation type="submission" date="2018-11" db="EMBL/GenBank/DDBJ databases">
        <authorList>
            <consortium name="Pathogen Informatics"/>
        </authorList>
    </citation>
    <scope>NUCLEOTIDE SEQUENCE [LARGE SCALE GENOMIC DNA]</scope>
</reference>
<dbReference type="InterPro" id="IPR046338">
    <property type="entry name" value="GAIN_dom_sf"/>
</dbReference>
<evidence type="ECO:0000256" key="5">
    <source>
        <dbReference type="SAM" id="Phobius"/>
    </source>
</evidence>
<feature type="transmembrane region" description="Helical" evidence="5">
    <location>
        <begin position="523"/>
        <end position="545"/>
    </location>
</feature>
<evidence type="ECO:0000256" key="3">
    <source>
        <dbReference type="ARBA" id="ARBA00022989"/>
    </source>
</evidence>
<feature type="transmembrane region" description="Helical" evidence="5">
    <location>
        <begin position="482"/>
        <end position="502"/>
    </location>
</feature>
<dbReference type="AlphaFoldDB" id="A0A3P7P4B6"/>
<keyword evidence="2 5" id="KW-0812">Transmembrane</keyword>
<dbReference type="Proteomes" id="UP000281553">
    <property type="component" value="Unassembled WGS sequence"/>
</dbReference>
<evidence type="ECO:0000256" key="1">
    <source>
        <dbReference type="ARBA" id="ARBA00004370"/>
    </source>
</evidence>
<dbReference type="Gene3D" id="1.20.1070.10">
    <property type="entry name" value="Rhodopsin 7-helix transmembrane proteins"/>
    <property type="match status" value="1"/>
</dbReference>
<gene>
    <name evidence="6" type="ORF">DILT_LOCUS10933</name>
</gene>
<accession>A0A3P7P4B6</accession>
<sequence length="563" mass="62301">MAKSRRLIFDPVGLIELLRVAKRLLDRTDTYPTKNEETRLLWAASALLSRLAGVDYSDRTRMLFLIIQFEDDSEFLLEMAQALQNVTFSQTLAEMRNVTAMAGSGLLSAVGGFLENVFAHNATTASSSMKNCCSVLTQVEKNKFGLFKRPRRLSSWTDGGYLMPNFKIYYVEKGNFPLDIPSKWPKKAGEEEEAVIISFVRFEAVLPNITLDLLALPRIANWTAADHNQTGDGSLKPTGGLLPINSGIQRVSALTPRLTQNVEVHYEAAIPLIVQNEYKAVAFARINDAMHWKARETAAVGSSEMEFGVQCVHWKGAPDNHWDPSVCTQVTGSLTSVTCRCKQAGIFAVAMESPEFGGHPASYWWVAGAPSLRVFNLLKVCLNAGGNSLSFLALISLCVYLYKKETEPELVGQNKIKINFTLALAGYHLIFMFIPFLEQFRAGCLFSSLGLQLFGSAYLAWHMCQCFYLFGALINGTLANTIKLYIFIGWIVGPVIVFIDCVSSFDDYGLGRLCLPGPESASMFVYICQAAILLLLSIVCCFILLCNVDTPAYLKPLIVEALQ</sequence>
<keyword evidence="4 5" id="KW-0472">Membrane</keyword>
<keyword evidence="3 5" id="KW-1133">Transmembrane helix</keyword>
<evidence type="ECO:0000313" key="6">
    <source>
        <dbReference type="EMBL" id="VDN15102.1"/>
    </source>
</evidence>
<dbReference type="GO" id="GO:0016020">
    <property type="term" value="C:membrane"/>
    <property type="evidence" value="ECO:0007669"/>
    <property type="project" value="UniProtKB-SubCell"/>
</dbReference>
<dbReference type="Pfam" id="PF01825">
    <property type="entry name" value="GPS"/>
    <property type="match status" value="1"/>
</dbReference>
<dbReference type="EMBL" id="UYRU01061433">
    <property type="protein sequence ID" value="VDN15102.1"/>
    <property type="molecule type" value="Genomic_DNA"/>
</dbReference>
<feature type="transmembrane region" description="Helical" evidence="5">
    <location>
        <begin position="418"/>
        <end position="437"/>
    </location>
</feature>
<evidence type="ECO:0000313" key="7">
    <source>
        <dbReference type="Proteomes" id="UP000281553"/>
    </source>
</evidence>
<evidence type="ECO:0000256" key="4">
    <source>
        <dbReference type="ARBA" id="ARBA00023136"/>
    </source>
</evidence>
<feature type="transmembrane region" description="Helical" evidence="5">
    <location>
        <begin position="380"/>
        <end position="402"/>
    </location>
</feature>
<protein>
    <submittedName>
        <fullName evidence="6">Uncharacterized protein</fullName>
    </submittedName>
</protein>
<dbReference type="InterPro" id="IPR000203">
    <property type="entry name" value="GPS"/>
</dbReference>